<dbReference type="RefSeq" id="WP_002538261.1">
    <property type="nucleotide sequence ID" value="NZ_ANFM02000016.1"/>
</dbReference>
<dbReference type="CDD" id="cd05466">
    <property type="entry name" value="PBP2_LTTR_substrate"/>
    <property type="match status" value="1"/>
</dbReference>
<dbReference type="Pfam" id="PF03466">
    <property type="entry name" value="LysR_substrate"/>
    <property type="match status" value="1"/>
</dbReference>
<evidence type="ECO:0000256" key="4">
    <source>
        <dbReference type="ARBA" id="ARBA00023163"/>
    </source>
</evidence>
<dbReference type="PANTHER" id="PTHR30126">
    <property type="entry name" value="HTH-TYPE TRANSCRIPTIONAL REGULATOR"/>
    <property type="match status" value="1"/>
</dbReference>
<dbReference type="AlphaFoldDB" id="R1GV80"/>
<feature type="domain" description="HTH lysR-type" evidence="5">
    <location>
        <begin position="1"/>
        <end position="58"/>
    </location>
</feature>
<dbReference type="SUPFAM" id="SSF46785">
    <property type="entry name" value="Winged helix' DNA-binding domain"/>
    <property type="match status" value="1"/>
</dbReference>
<dbReference type="Pfam" id="PF00126">
    <property type="entry name" value="HTH_1"/>
    <property type="match status" value="1"/>
</dbReference>
<dbReference type="PRINTS" id="PR00039">
    <property type="entry name" value="HTHLYSR"/>
</dbReference>
<organism evidence="6 7">
    <name type="scientific">Grimontia indica</name>
    <dbReference type="NCBI Taxonomy" id="1056512"/>
    <lineage>
        <taxon>Bacteria</taxon>
        <taxon>Pseudomonadati</taxon>
        <taxon>Pseudomonadota</taxon>
        <taxon>Gammaproteobacteria</taxon>
        <taxon>Vibrionales</taxon>
        <taxon>Vibrionaceae</taxon>
        <taxon>Grimontia</taxon>
    </lineage>
</organism>
<dbReference type="GO" id="GO:0000976">
    <property type="term" value="F:transcription cis-regulatory region binding"/>
    <property type="evidence" value="ECO:0007669"/>
    <property type="project" value="TreeGrafter"/>
</dbReference>
<protein>
    <submittedName>
        <fullName evidence="6">Transcriptional regulator, LysR family</fullName>
    </submittedName>
</protein>
<dbReference type="PANTHER" id="PTHR30126:SF77">
    <property type="entry name" value="TRANSCRIPTIONAL REGULATORY PROTEIN"/>
    <property type="match status" value="1"/>
</dbReference>
<evidence type="ECO:0000259" key="5">
    <source>
        <dbReference type="PROSITE" id="PS50931"/>
    </source>
</evidence>
<comment type="similarity">
    <text evidence="1">Belongs to the LysR transcriptional regulatory family.</text>
</comment>
<dbReference type="GO" id="GO:0003700">
    <property type="term" value="F:DNA-binding transcription factor activity"/>
    <property type="evidence" value="ECO:0007669"/>
    <property type="project" value="InterPro"/>
</dbReference>
<dbReference type="Proteomes" id="UP000011223">
    <property type="component" value="Unassembled WGS sequence"/>
</dbReference>
<accession>R1GV80</accession>
<gene>
    <name evidence="6" type="ORF">D515_01057</name>
</gene>
<evidence type="ECO:0000313" key="7">
    <source>
        <dbReference type="Proteomes" id="UP000011223"/>
    </source>
</evidence>
<dbReference type="InterPro" id="IPR005119">
    <property type="entry name" value="LysR_subst-bd"/>
</dbReference>
<reference evidence="6 7" key="1">
    <citation type="journal article" date="2014" name="PLoS ONE">
        <title>Grimontia indica AK16(T), sp. nov., Isolated from a Seawater Sample Reports the Presence of Pathogenic Genes Similar to Vibrio Genus.</title>
        <authorList>
            <person name="Singh A."/>
            <person name="Vaidya B."/>
            <person name="Khatri I."/>
            <person name="Srinivas T.N."/>
            <person name="Subramanian S."/>
            <person name="Korpole S."/>
            <person name="Pinnaka A.K."/>
        </authorList>
    </citation>
    <scope>NUCLEOTIDE SEQUENCE [LARGE SCALE GENOMIC DNA]</scope>
    <source>
        <strain evidence="6 7">AK16</strain>
    </source>
</reference>
<dbReference type="Gene3D" id="3.40.190.290">
    <property type="match status" value="1"/>
</dbReference>
<dbReference type="SUPFAM" id="SSF53850">
    <property type="entry name" value="Periplasmic binding protein-like II"/>
    <property type="match status" value="1"/>
</dbReference>
<dbReference type="EMBL" id="ANFM02000016">
    <property type="protein sequence ID" value="EOD79924.1"/>
    <property type="molecule type" value="Genomic_DNA"/>
</dbReference>
<keyword evidence="3" id="KW-0238">DNA-binding</keyword>
<keyword evidence="2" id="KW-0805">Transcription regulation</keyword>
<keyword evidence="7" id="KW-1185">Reference proteome</keyword>
<dbReference type="eggNOG" id="COG0583">
    <property type="taxonomic scope" value="Bacteria"/>
</dbReference>
<evidence type="ECO:0000313" key="6">
    <source>
        <dbReference type="EMBL" id="EOD79924.1"/>
    </source>
</evidence>
<dbReference type="PROSITE" id="PS50931">
    <property type="entry name" value="HTH_LYSR"/>
    <property type="match status" value="1"/>
</dbReference>
<dbReference type="FunFam" id="1.10.10.10:FF:000001">
    <property type="entry name" value="LysR family transcriptional regulator"/>
    <property type="match status" value="1"/>
</dbReference>
<name>R1GV80_9GAMM</name>
<evidence type="ECO:0000256" key="3">
    <source>
        <dbReference type="ARBA" id="ARBA00023125"/>
    </source>
</evidence>
<comment type="caution">
    <text evidence="6">The sequence shown here is derived from an EMBL/GenBank/DDBJ whole genome shotgun (WGS) entry which is preliminary data.</text>
</comment>
<keyword evidence="4" id="KW-0804">Transcription</keyword>
<sequence>MNLKRIETFVLVATLRSFRKAAEQQFTTQPAISSRIASLEKELGVILFDREASPITLTAKGRELLPYAEKMLLTAEQFQKRAENNALFTGTLRLGISETVVHTWLTEFLRSFNDKFPRLDIDITVDVTSNLRHDLLDRTLDLAFLMGPISEPSVQNMPLCRYPLVWVGSPSLGLSNYTMNLAELADFPIITYARNTQPFGEIKEQFAQADAANARFFTSSSLSACLRMTRDGLGLATLPTVIAAPEIETGNLLLVDCGWVPSPLGFTASYLHAPMNGAAEEAAKLAVEVAAMHSIKVD</sequence>
<evidence type="ECO:0000256" key="2">
    <source>
        <dbReference type="ARBA" id="ARBA00023015"/>
    </source>
</evidence>
<evidence type="ECO:0000256" key="1">
    <source>
        <dbReference type="ARBA" id="ARBA00009437"/>
    </source>
</evidence>
<proteinExistence type="inferred from homology"/>
<dbReference type="InterPro" id="IPR036390">
    <property type="entry name" value="WH_DNA-bd_sf"/>
</dbReference>
<dbReference type="Gene3D" id="1.10.10.10">
    <property type="entry name" value="Winged helix-like DNA-binding domain superfamily/Winged helix DNA-binding domain"/>
    <property type="match status" value="1"/>
</dbReference>
<dbReference type="InterPro" id="IPR036388">
    <property type="entry name" value="WH-like_DNA-bd_sf"/>
</dbReference>
<dbReference type="InterPro" id="IPR000847">
    <property type="entry name" value="LysR_HTH_N"/>
</dbReference>